<dbReference type="Pfam" id="PF13456">
    <property type="entry name" value="RVT_3"/>
    <property type="match status" value="1"/>
</dbReference>
<feature type="domain" description="RNase H type-1" evidence="2">
    <location>
        <begin position="99"/>
        <end position="176"/>
    </location>
</feature>
<dbReference type="Gene3D" id="3.30.420.10">
    <property type="entry name" value="Ribonuclease H-like superfamily/Ribonuclease H"/>
    <property type="match status" value="1"/>
</dbReference>
<gene>
    <name evidence="3" type="ORF">C5167_047021</name>
</gene>
<dbReference type="GO" id="GO:0004523">
    <property type="term" value="F:RNA-DNA hybrid ribonuclease activity"/>
    <property type="evidence" value="ECO:0007669"/>
    <property type="project" value="InterPro"/>
</dbReference>
<sequence>MGFNCWNDWLLSMFQVSTSHNITAAMLDWYAFVICHIWKAGCKNVFDGVTMNVNQISLTITNDYSDRYRISSSHITERVSGITTIGQWTCPQSSFVKLNFDASFKEETKDVGIGLILGNCAGVRDGGRCCCIKATDPEQAEAEALLEAIIWARRKGIRKPHLEGDRENVIRSLNGSLSSIK</sequence>
<keyword evidence="1" id="KW-0732">Signal</keyword>
<dbReference type="InterPro" id="IPR012337">
    <property type="entry name" value="RNaseH-like_sf"/>
</dbReference>
<dbReference type="EMBL" id="CM010725">
    <property type="protein sequence ID" value="RZC84239.1"/>
    <property type="molecule type" value="Genomic_DNA"/>
</dbReference>
<dbReference type="InterPro" id="IPR044730">
    <property type="entry name" value="RNase_H-like_dom_plant"/>
</dbReference>
<organism evidence="3 4">
    <name type="scientific">Papaver somniferum</name>
    <name type="common">Opium poppy</name>
    <dbReference type="NCBI Taxonomy" id="3469"/>
    <lineage>
        <taxon>Eukaryota</taxon>
        <taxon>Viridiplantae</taxon>
        <taxon>Streptophyta</taxon>
        <taxon>Embryophyta</taxon>
        <taxon>Tracheophyta</taxon>
        <taxon>Spermatophyta</taxon>
        <taxon>Magnoliopsida</taxon>
        <taxon>Ranunculales</taxon>
        <taxon>Papaveraceae</taxon>
        <taxon>Papaveroideae</taxon>
        <taxon>Papaver</taxon>
    </lineage>
</organism>
<dbReference type="InterPro" id="IPR036397">
    <property type="entry name" value="RNaseH_sf"/>
</dbReference>
<dbReference type="STRING" id="3469.A0A4Y7LJ84"/>
<feature type="chain" id="PRO_5021284989" description="RNase H type-1 domain-containing protein" evidence="1">
    <location>
        <begin position="20"/>
        <end position="181"/>
    </location>
</feature>
<evidence type="ECO:0000313" key="4">
    <source>
        <dbReference type="Proteomes" id="UP000316621"/>
    </source>
</evidence>
<dbReference type="InterPro" id="IPR002156">
    <property type="entry name" value="RNaseH_domain"/>
</dbReference>
<keyword evidence="4" id="KW-1185">Reference proteome</keyword>
<feature type="signal peptide" evidence="1">
    <location>
        <begin position="1"/>
        <end position="19"/>
    </location>
</feature>
<dbReference type="CDD" id="cd06222">
    <property type="entry name" value="RNase_H_like"/>
    <property type="match status" value="1"/>
</dbReference>
<evidence type="ECO:0000259" key="2">
    <source>
        <dbReference type="Pfam" id="PF13456"/>
    </source>
</evidence>
<dbReference type="PANTHER" id="PTHR47074">
    <property type="entry name" value="BNAC02G40300D PROTEIN"/>
    <property type="match status" value="1"/>
</dbReference>
<evidence type="ECO:0000256" key="1">
    <source>
        <dbReference type="SAM" id="SignalP"/>
    </source>
</evidence>
<dbReference type="AlphaFoldDB" id="A0A4Y7LJ84"/>
<dbReference type="PANTHER" id="PTHR47074:SF11">
    <property type="entry name" value="REVERSE TRANSCRIPTASE-LIKE PROTEIN"/>
    <property type="match status" value="1"/>
</dbReference>
<dbReference type="Gramene" id="RZC84239">
    <property type="protein sequence ID" value="RZC84239"/>
    <property type="gene ID" value="C5167_047021"/>
</dbReference>
<proteinExistence type="predicted"/>
<protein>
    <recommendedName>
        <fullName evidence="2">RNase H type-1 domain-containing protein</fullName>
    </recommendedName>
</protein>
<dbReference type="Proteomes" id="UP000316621">
    <property type="component" value="Chromosome 11"/>
</dbReference>
<reference evidence="3 4" key="1">
    <citation type="journal article" date="2018" name="Science">
        <title>The opium poppy genome and morphinan production.</title>
        <authorList>
            <person name="Guo L."/>
            <person name="Winzer T."/>
            <person name="Yang X."/>
            <person name="Li Y."/>
            <person name="Ning Z."/>
            <person name="He Z."/>
            <person name="Teodor R."/>
            <person name="Lu Y."/>
            <person name="Bowser T.A."/>
            <person name="Graham I.A."/>
            <person name="Ye K."/>
        </authorList>
    </citation>
    <scope>NUCLEOTIDE SEQUENCE [LARGE SCALE GENOMIC DNA]</scope>
    <source>
        <strain evidence="4">cv. HN1</strain>
        <tissue evidence="3">Leaves</tissue>
    </source>
</reference>
<accession>A0A4Y7LJ84</accession>
<dbReference type="InterPro" id="IPR052929">
    <property type="entry name" value="RNase_H-like_EbsB-rel"/>
</dbReference>
<evidence type="ECO:0000313" key="3">
    <source>
        <dbReference type="EMBL" id="RZC84239.1"/>
    </source>
</evidence>
<dbReference type="OMA" id="AFVICHI"/>
<dbReference type="GO" id="GO:0003676">
    <property type="term" value="F:nucleic acid binding"/>
    <property type="evidence" value="ECO:0007669"/>
    <property type="project" value="InterPro"/>
</dbReference>
<feature type="non-terminal residue" evidence="3">
    <location>
        <position position="181"/>
    </location>
</feature>
<dbReference type="SUPFAM" id="SSF53098">
    <property type="entry name" value="Ribonuclease H-like"/>
    <property type="match status" value="1"/>
</dbReference>
<name>A0A4Y7LJ84_PAPSO</name>